<gene>
    <name evidence="3" type="ORF">Q5P01_025816</name>
</gene>
<dbReference type="PROSITE" id="PS50824">
    <property type="entry name" value="DAPIN"/>
    <property type="match status" value="1"/>
</dbReference>
<keyword evidence="4" id="KW-1185">Reference proteome</keyword>
<sequence length="138" mass="15594">MKPEELLKVLENLEEDNFRKFKWHLEVGKIPKGHKGIPKSKLENAEMQVVVDLMVQKYATGELVEVTKKILEKIPRMDLVECLCESSSEEKGHTSGRDLQMRSRPAESSPTSRHHEASTSCAPSQSSAGSLPHLWRLC</sequence>
<dbReference type="InterPro" id="IPR004020">
    <property type="entry name" value="DAPIN"/>
</dbReference>
<feature type="compositionally biased region" description="Polar residues" evidence="1">
    <location>
        <begin position="118"/>
        <end position="129"/>
    </location>
</feature>
<protein>
    <recommendedName>
        <fullName evidence="2">Pyrin domain-containing protein</fullName>
    </recommendedName>
</protein>
<organism evidence="3 4">
    <name type="scientific">Channa striata</name>
    <name type="common">Snakehead murrel</name>
    <name type="synonym">Ophicephalus striatus</name>
    <dbReference type="NCBI Taxonomy" id="64152"/>
    <lineage>
        <taxon>Eukaryota</taxon>
        <taxon>Metazoa</taxon>
        <taxon>Chordata</taxon>
        <taxon>Craniata</taxon>
        <taxon>Vertebrata</taxon>
        <taxon>Euteleostomi</taxon>
        <taxon>Actinopterygii</taxon>
        <taxon>Neopterygii</taxon>
        <taxon>Teleostei</taxon>
        <taxon>Neoteleostei</taxon>
        <taxon>Acanthomorphata</taxon>
        <taxon>Anabantaria</taxon>
        <taxon>Anabantiformes</taxon>
        <taxon>Channoidei</taxon>
        <taxon>Channidae</taxon>
        <taxon>Channa</taxon>
    </lineage>
</organism>
<dbReference type="SMART" id="SM01289">
    <property type="entry name" value="PYRIN"/>
    <property type="match status" value="1"/>
</dbReference>
<dbReference type="SUPFAM" id="SSF47986">
    <property type="entry name" value="DEATH domain"/>
    <property type="match status" value="1"/>
</dbReference>
<feature type="region of interest" description="Disordered" evidence="1">
    <location>
        <begin position="85"/>
        <end position="131"/>
    </location>
</feature>
<evidence type="ECO:0000256" key="1">
    <source>
        <dbReference type="SAM" id="MobiDB-lite"/>
    </source>
</evidence>
<reference evidence="3" key="1">
    <citation type="submission" date="2023-07" db="EMBL/GenBank/DDBJ databases">
        <title>Chromosome-level Genome Assembly of Striped Snakehead (Channa striata).</title>
        <authorList>
            <person name="Liu H."/>
        </authorList>
    </citation>
    <scope>NUCLEOTIDE SEQUENCE</scope>
    <source>
        <strain evidence="3">Gz</strain>
        <tissue evidence="3">Muscle</tissue>
    </source>
</reference>
<feature type="compositionally biased region" description="Basic and acidic residues" evidence="1">
    <location>
        <begin position="88"/>
        <end position="105"/>
    </location>
</feature>
<dbReference type="CDD" id="cd08321">
    <property type="entry name" value="Pyrin_ASC-like"/>
    <property type="match status" value="1"/>
</dbReference>
<dbReference type="Gene3D" id="1.10.533.10">
    <property type="entry name" value="Death Domain, Fas"/>
    <property type="match status" value="1"/>
</dbReference>
<dbReference type="AlphaFoldDB" id="A0AA88IPA5"/>
<comment type="caution">
    <text evidence="3">The sequence shown here is derived from an EMBL/GenBank/DDBJ whole genome shotgun (WGS) entry which is preliminary data.</text>
</comment>
<dbReference type="Pfam" id="PF02758">
    <property type="entry name" value="PYRIN"/>
    <property type="match status" value="1"/>
</dbReference>
<accession>A0AA88IPA5</accession>
<dbReference type="InterPro" id="IPR011029">
    <property type="entry name" value="DEATH-like_dom_sf"/>
</dbReference>
<dbReference type="Proteomes" id="UP001187415">
    <property type="component" value="Unassembled WGS sequence"/>
</dbReference>
<name>A0AA88IPA5_CHASR</name>
<feature type="domain" description="Pyrin" evidence="2">
    <location>
        <begin position="1"/>
        <end position="89"/>
    </location>
</feature>
<evidence type="ECO:0000313" key="4">
    <source>
        <dbReference type="Proteomes" id="UP001187415"/>
    </source>
</evidence>
<evidence type="ECO:0000259" key="2">
    <source>
        <dbReference type="PROSITE" id="PS50824"/>
    </source>
</evidence>
<dbReference type="EMBL" id="JAUPFM010000021">
    <property type="protein sequence ID" value="KAK2817625.1"/>
    <property type="molecule type" value="Genomic_DNA"/>
</dbReference>
<proteinExistence type="predicted"/>
<evidence type="ECO:0000313" key="3">
    <source>
        <dbReference type="EMBL" id="KAK2817625.1"/>
    </source>
</evidence>